<evidence type="ECO:0000313" key="3">
    <source>
        <dbReference type="Proteomes" id="UP000577362"/>
    </source>
</evidence>
<dbReference type="AlphaFoldDB" id="A0A840BR28"/>
<dbReference type="EMBL" id="JACIEN010000001">
    <property type="protein sequence ID" value="MBB4015450.1"/>
    <property type="molecule type" value="Genomic_DNA"/>
</dbReference>
<name>A0A840BR28_9HYPH</name>
<protein>
    <submittedName>
        <fullName evidence="2">Uncharacterized protein (TIGR02217 family)</fullName>
    </submittedName>
</protein>
<organism evidence="2 3">
    <name type="scientific">Chelatococcus caeni</name>
    <dbReference type="NCBI Taxonomy" id="1348468"/>
    <lineage>
        <taxon>Bacteria</taxon>
        <taxon>Pseudomonadati</taxon>
        <taxon>Pseudomonadota</taxon>
        <taxon>Alphaproteobacteria</taxon>
        <taxon>Hyphomicrobiales</taxon>
        <taxon>Chelatococcaceae</taxon>
        <taxon>Chelatococcus</taxon>
    </lineage>
</organism>
<proteinExistence type="predicted"/>
<evidence type="ECO:0000259" key="1">
    <source>
        <dbReference type="Pfam" id="PF09343"/>
    </source>
</evidence>
<dbReference type="Pfam" id="PF09343">
    <property type="entry name" value="DUF2460"/>
    <property type="match status" value="1"/>
</dbReference>
<dbReference type="Proteomes" id="UP000577362">
    <property type="component" value="Unassembled WGS sequence"/>
</dbReference>
<dbReference type="RefSeq" id="WP_019401029.1">
    <property type="nucleotide sequence ID" value="NZ_JACIEN010000001.1"/>
</dbReference>
<feature type="domain" description="DUF2460" evidence="1">
    <location>
        <begin position="5"/>
        <end position="211"/>
    </location>
</feature>
<reference evidence="2 3" key="1">
    <citation type="submission" date="2020-08" db="EMBL/GenBank/DDBJ databases">
        <title>Genomic Encyclopedia of Type Strains, Phase IV (KMG-IV): sequencing the most valuable type-strain genomes for metagenomic binning, comparative biology and taxonomic classification.</title>
        <authorList>
            <person name="Goeker M."/>
        </authorList>
    </citation>
    <scope>NUCLEOTIDE SEQUENCE [LARGE SCALE GENOMIC DNA]</scope>
    <source>
        <strain evidence="2 3">DSM 103737</strain>
    </source>
</reference>
<evidence type="ECO:0000313" key="2">
    <source>
        <dbReference type="EMBL" id="MBB4015450.1"/>
    </source>
</evidence>
<sequence>MSSFHEVRFPVDISLASSGGPERRTDIVLLGSGRESRNARWHHARRRYEAGYGIKTLDALAAAVAFFEERRGRLYGFRWRDRLDFKSCLPSQEPAPTDQAIGTGDGERASFQLVKQYGGAHAPYVRPITKPVDGSVRIAVDGQELTAGLDFTCNAVTGLVTFAEGRIPAPDTAVTAGYLFDVPVRFDTDRLEVDFAAFSAGAIPQLPVIEIVP</sequence>
<keyword evidence="3" id="KW-1185">Reference proteome</keyword>
<gene>
    <name evidence="2" type="ORF">GGR16_000456</name>
</gene>
<dbReference type="NCBIfam" id="TIGR02217">
    <property type="entry name" value="chp_TIGR02217"/>
    <property type="match status" value="1"/>
</dbReference>
<dbReference type="InterPro" id="IPR011740">
    <property type="entry name" value="DUF2460"/>
</dbReference>
<comment type="caution">
    <text evidence="2">The sequence shown here is derived from an EMBL/GenBank/DDBJ whole genome shotgun (WGS) entry which is preliminary data.</text>
</comment>
<accession>A0A840BR28</accession>